<dbReference type="RefSeq" id="WP_108636950.1">
    <property type="nucleotide sequence ID" value="NZ_DAMCKI010000135.1"/>
</dbReference>
<dbReference type="AlphaFoldDB" id="A0A363NKF0"/>
<dbReference type="PROSITE" id="PS00460">
    <property type="entry name" value="GLUTATHIONE_PEROXID_1"/>
    <property type="match status" value="1"/>
</dbReference>
<reference evidence="6 7" key="1">
    <citation type="submission" date="2018-04" db="EMBL/GenBank/DDBJ databases">
        <title>Sphingobacterium sp. M46 Genome.</title>
        <authorList>
            <person name="Cheng J."/>
            <person name="Li Y."/>
        </authorList>
    </citation>
    <scope>NUCLEOTIDE SEQUENCE [LARGE SCALE GENOMIC DNA]</scope>
    <source>
        <strain evidence="6 7">M46</strain>
    </source>
</reference>
<dbReference type="PIRSF" id="PIRSF000303">
    <property type="entry name" value="Glutathion_perox"/>
    <property type="match status" value="1"/>
</dbReference>
<evidence type="ECO:0000313" key="7">
    <source>
        <dbReference type="Proteomes" id="UP000250831"/>
    </source>
</evidence>
<dbReference type="PANTHER" id="PTHR11592">
    <property type="entry name" value="GLUTATHIONE PEROXIDASE"/>
    <property type="match status" value="1"/>
</dbReference>
<dbReference type="InterPro" id="IPR000889">
    <property type="entry name" value="Glutathione_peroxidase"/>
</dbReference>
<evidence type="ECO:0000313" key="6">
    <source>
        <dbReference type="EMBL" id="PUV21255.1"/>
    </source>
</evidence>
<evidence type="ECO:0000256" key="1">
    <source>
        <dbReference type="ARBA" id="ARBA00006926"/>
    </source>
</evidence>
<dbReference type="CDD" id="cd00340">
    <property type="entry name" value="GSH_Peroxidase"/>
    <property type="match status" value="1"/>
</dbReference>
<dbReference type="EMBL" id="QCXX01000011">
    <property type="protein sequence ID" value="PUV21255.1"/>
    <property type="molecule type" value="Genomic_DNA"/>
</dbReference>
<dbReference type="Pfam" id="PF00255">
    <property type="entry name" value="GSHPx"/>
    <property type="match status" value="1"/>
</dbReference>
<dbReference type="InterPro" id="IPR029759">
    <property type="entry name" value="GPX_AS"/>
</dbReference>
<dbReference type="OrthoDB" id="9789406at2"/>
<protein>
    <recommendedName>
        <fullName evidence="5">Glutathione peroxidase</fullName>
    </recommendedName>
</protein>
<dbReference type="PROSITE" id="PS51355">
    <property type="entry name" value="GLUTATHIONE_PEROXID_3"/>
    <property type="match status" value="1"/>
</dbReference>
<evidence type="ECO:0000256" key="2">
    <source>
        <dbReference type="ARBA" id="ARBA00022559"/>
    </source>
</evidence>
<dbReference type="PANTHER" id="PTHR11592:SF134">
    <property type="entry name" value="PHOSPHOLIPID HYDROPEROXIDE GLUTATHIONE PEROXIDASE"/>
    <property type="match status" value="1"/>
</dbReference>
<proteinExistence type="inferred from homology"/>
<dbReference type="PRINTS" id="PR01011">
    <property type="entry name" value="GLUTPROXDASE"/>
</dbReference>
<sequence length="174" mass="20039">MIIATIMVYMSMLFGNPEIYNFTFKTLEGQEVKMSDFKGKKILIVNTASKCGFTKQYKDLEELHKTFGDKLVIIGFPANNFGQQEPGSNTEIQEFCERNYGVDFLMAEKVDVKGDQISPLFKYLITQNNPDFTGDIKWNFEKFLIDENGQLVHRFRSATNPLDPAIVNWVENKK</sequence>
<evidence type="ECO:0000256" key="5">
    <source>
        <dbReference type="RuleBase" id="RU000499"/>
    </source>
</evidence>
<dbReference type="GO" id="GO:0004601">
    <property type="term" value="F:peroxidase activity"/>
    <property type="evidence" value="ECO:0007669"/>
    <property type="project" value="UniProtKB-KW"/>
</dbReference>
<evidence type="ECO:0000256" key="4">
    <source>
        <dbReference type="PIRSR" id="PIRSR000303-1"/>
    </source>
</evidence>
<comment type="caution">
    <text evidence="6">The sequence shown here is derived from an EMBL/GenBank/DDBJ whole genome shotgun (WGS) entry which is preliminary data.</text>
</comment>
<name>A0A363NKF0_9SPHI</name>
<keyword evidence="2 5" id="KW-0575">Peroxidase</keyword>
<dbReference type="FunFam" id="3.40.30.10:FF:000010">
    <property type="entry name" value="Glutathione peroxidase"/>
    <property type="match status" value="1"/>
</dbReference>
<keyword evidence="7" id="KW-1185">Reference proteome</keyword>
<evidence type="ECO:0000256" key="3">
    <source>
        <dbReference type="ARBA" id="ARBA00023002"/>
    </source>
</evidence>
<feature type="active site" evidence="4">
    <location>
        <position position="51"/>
    </location>
</feature>
<dbReference type="Proteomes" id="UP000250831">
    <property type="component" value="Unassembled WGS sequence"/>
</dbReference>
<accession>A0A363NKF0</accession>
<dbReference type="GO" id="GO:0006979">
    <property type="term" value="P:response to oxidative stress"/>
    <property type="evidence" value="ECO:0007669"/>
    <property type="project" value="InterPro"/>
</dbReference>
<dbReference type="SUPFAM" id="SSF52833">
    <property type="entry name" value="Thioredoxin-like"/>
    <property type="match status" value="1"/>
</dbReference>
<organism evidence="6 7">
    <name type="scientific">Sphingobacterium athyrii</name>
    <dbReference type="NCBI Taxonomy" id="2152717"/>
    <lineage>
        <taxon>Bacteria</taxon>
        <taxon>Pseudomonadati</taxon>
        <taxon>Bacteroidota</taxon>
        <taxon>Sphingobacteriia</taxon>
        <taxon>Sphingobacteriales</taxon>
        <taxon>Sphingobacteriaceae</taxon>
        <taxon>Sphingobacterium</taxon>
    </lineage>
</organism>
<gene>
    <name evidence="6" type="ORF">DCO56_27815</name>
</gene>
<comment type="similarity">
    <text evidence="1 5">Belongs to the glutathione peroxidase family.</text>
</comment>
<dbReference type="Gene3D" id="3.40.30.10">
    <property type="entry name" value="Glutaredoxin"/>
    <property type="match status" value="1"/>
</dbReference>
<dbReference type="InterPro" id="IPR036249">
    <property type="entry name" value="Thioredoxin-like_sf"/>
</dbReference>
<keyword evidence="3 5" id="KW-0560">Oxidoreductase</keyword>